<proteinExistence type="predicted"/>
<sequence>MFLGPSKAAGAASRVLLVREPSSARARVVAPAPEDVATLKFSTKKLVVARPRLKKVLVSAFPGSFGFSAATCT</sequence>
<accession>A0ABQ7PVX2</accession>
<evidence type="ECO:0000313" key="2">
    <source>
        <dbReference type="Proteomes" id="UP000823941"/>
    </source>
</evidence>
<gene>
    <name evidence="1" type="ORF">JYU34_020091</name>
</gene>
<dbReference type="EMBL" id="JAHIBW010000027">
    <property type="protein sequence ID" value="KAG7297133.1"/>
    <property type="molecule type" value="Genomic_DNA"/>
</dbReference>
<comment type="caution">
    <text evidence="1">The sequence shown here is derived from an EMBL/GenBank/DDBJ whole genome shotgun (WGS) entry which is preliminary data.</text>
</comment>
<name>A0ABQ7PVX2_PLUXY</name>
<reference evidence="1 2" key="1">
    <citation type="submission" date="2021-06" db="EMBL/GenBank/DDBJ databases">
        <title>A haploid diamondback moth (Plutella xylostella L.) genome assembly resolves 31 chromosomes and identifies a diamide resistance mutation.</title>
        <authorList>
            <person name="Ward C.M."/>
            <person name="Perry K.D."/>
            <person name="Baker G."/>
            <person name="Powis K."/>
            <person name="Heckel D.G."/>
            <person name="Baxter S.W."/>
        </authorList>
    </citation>
    <scope>NUCLEOTIDE SEQUENCE [LARGE SCALE GENOMIC DNA]</scope>
    <source>
        <strain evidence="1 2">LV</strain>
        <tissue evidence="1">Single pupa</tissue>
    </source>
</reference>
<protein>
    <submittedName>
        <fullName evidence="1">Uncharacterized protein</fullName>
    </submittedName>
</protein>
<dbReference type="Proteomes" id="UP000823941">
    <property type="component" value="Chromosome 27"/>
</dbReference>
<organism evidence="1 2">
    <name type="scientific">Plutella xylostella</name>
    <name type="common">Diamondback moth</name>
    <name type="synonym">Plutella maculipennis</name>
    <dbReference type="NCBI Taxonomy" id="51655"/>
    <lineage>
        <taxon>Eukaryota</taxon>
        <taxon>Metazoa</taxon>
        <taxon>Ecdysozoa</taxon>
        <taxon>Arthropoda</taxon>
        <taxon>Hexapoda</taxon>
        <taxon>Insecta</taxon>
        <taxon>Pterygota</taxon>
        <taxon>Neoptera</taxon>
        <taxon>Endopterygota</taxon>
        <taxon>Lepidoptera</taxon>
        <taxon>Glossata</taxon>
        <taxon>Ditrysia</taxon>
        <taxon>Yponomeutoidea</taxon>
        <taxon>Plutellidae</taxon>
        <taxon>Plutella</taxon>
    </lineage>
</organism>
<keyword evidence="2" id="KW-1185">Reference proteome</keyword>
<evidence type="ECO:0000313" key="1">
    <source>
        <dbReference type="EMBL" id="KAG7297133.1"/>
    </source>
</evidence>